<sequence>MTSLLDILVSRFPHGLGSSSTKAAPVAGSFSCNTTYESNFASEQIGGPISARTFDGKAVYFRRKSKKRMGSSTGTTTVPANHVSKLLDVPIHRMLCDLSASVAARLQTESSEQESTPSSSHEQLQEHTLWVDRYRPCRFTDLLGNERIARDTLTWVKCWDWCVFGRRSKGKNKAGPLDEYLDQEDEFRRPLQKILLLSGPPGLGKTTLAHVIARQAGYEVMEINASDARTGSVIEDRIRPALESGSAVGSKLPVLFIIDEIDGASGAGENSNSFINKLVQLTLYKPKKQRGNSARGPQTKRPLLRPIICICNDANASVLAKLRPHTYHVRYSRPADIHIVNRLRYICGTEGLKVESRALSTLVGVARGDLRGCLNTLQFIKTRNEDVTESIVRQATVGMKETDLSLNSILNDIFSPMSRKRVQELGLTEEEELRYVGRISHEIGGSGRESAIAVGCFTHYPMMQQHDSKFSRYERANDWLVTYDIFSSAMYSDGDFTLMQYLPYTLVPFYPLFSERGAQIERNQTDWEQLQVTKANEEIYKSMTRCLRNSSSTSEYRHLLASPTLELEFAPYINRIICPLIKPINNQVIRSEERAVLTRLVNIMVAFDLHFLLERADDGQLTYRLDPPIDIFITYDGKRAADIPISRYAVRQLVAKEMEALLVIKEGIATEHGKGGKPPPNGELHALFVILFGLASEYDTDLRCRAKRGADQNDESGPSKKRARVDSDNIPVDFFGRPIVVKTSPVNERSTEKKKVEDFRITYRFTEGNSAAVRKPVKVGSFL</sequence>
<dbReference type="GO" id="GO:0005524">
    <property type="term" value="F:ATP binding"/>
    <property type="evidence" value="ECO:0007669"/>
    <property type="project" value="UniProtKB-KW"/>
</dbReference>
<feature type="domain" description="AAA+ ATPase" evidence="9">
    <location>
        <begin position="191"/>
        <end position="332"/>
    </location>
</feature>
<dbReference type="Gene3D" id="3.40.50.300">
    <property type="entry name" value="P-loop containing nucleotide triphosphate hydrolases"/>
    <property type="match status" value="1"/>
</dbReference>
<dbReference type="EMBL" id="KZ301970">
    <property type="protein sequence ID" value="PFH54126.1"/>
    <property type="molecule type" value="Genomic_DNA"/>
</dbReference>
<keyword evidence="4" id="KW-0067">ATP-binding</keyword>
<dbReference type="GO" id="GO:0016887">
    <property type="term" value="F:ATP hydrolysis activity"/>
    <property type="evidence" value="ECO:0007669"/>
    <property type="project" value="InterPro"/>
</dbReference>
<reference evidence="10 11" key="1">
    <citation type="submission" date="2014-02" db="EMBL/GenBank/DDBJ databases">
        <title>Transposable element dynamics among asymbiotic and ectomycorrhizal Amanita fungi.</title>
        <authorList>
            <consortium name="DOE Joint Genome Institute"/>
            <person name="Hess J."/>
            <person name="Skrede I."/>
            <person name="Wolfe B."/>
            <person name="LaButti K."/>
            <person name="Ohm R.A."/>
            <person name="Grigoriev I.V."/>
            <person name="Pringle A."/>
        </authorList>
    </citation>
    <scope>NUCLEOTIDE SEQUENCE [LARGE SCALE GENOMIC DNA]</scope>
    <source>
        <strain evidence="10 11">SKay4041</strain>
    </source>
</reference>
<dbReference type="CDD" id="cd18140">
    <property type="entry name" value="HLD_clamp_RFC"/>
    <property type="match status" value="1"/>
</dbReference>
<dbReference type="STRING" id="703135.A0A2A9P0N7"/>
<evidence type="ECO:0000313" key="10">
    <source>
        <dbReference type="EMBL" id="PFH54126.1"/>
    </source>
</evidence>
<evidence type="ECO:0000256" key="1">
    <source>
        <dbReference type="ARBA" id="ARBA00004123"/>
    </source>
</evidence>
<evidence type="ECO:0000313" key="11">
    <source>
        <dbReference type="Proteomes" id="UP000242287"/>
    </source>
</evidence>
<evidence type="ECO:0000256" key="6">
    <source>
        <dbReference type="ARBA" id="ARBA00023242"/>
    </source>
</evidence>
<evidence type="ECO:0000256" key="4">
    <source>
        <dbReference type="ARBA" id="ARBA00022840"/>
    </source>
</evidence>
<dbReference type="GO" id="GO:0006260">
    <property type="term" value="P:DNA replication"/>
    <property type="evidence" value="ECO:0007669"/>
    <property type="project" value="UniProtKB-KW"/>
</dbReference>
<dbReference type="InterPro" id="IPR003959">
    <property type="entry name" value="ATPase_AAA_core"/>
</dbReference>
<dbReference type="CDD" id="cd00009">
    <property type="entry name" value="AAA"/>
    <property type="match status" value="1"/>
</dbReference>
<evidence type="ECO:0000256" key="3">
    <source>
        <dbReference type="ARBA" id="ARBA00022741"/>
    </source>
</evidence>
<dbReference type="PANTHER" id="PTHR46765">
    <property type="entry name" value="P-LOOP CONTAINING NUCLEOSIDE TRIPHOSPHATE HYDROLASES SUPERFAMILY PROTEIN"/>
    <property type="match status" value="1"/>
</dbReference>
<comment type="subcellular location">
    <subcellularLocation>
        <location evidence="1">Nucleus</location>
    </subcellularLocation>
</comment>
<evidence type="ECO:0000256" key="2">
    <source>
        <dbReference type="ARBA" id="ARBA00022705"/>
    </source>
</evidence>
<dbReference type="Proteomes" id="UP000242287">
    <property type="component" value="Unassembled WGS sequence"/>
</dbReference>
<keyword evidence="2" id="KW-0235">DNA replication</keyword>
<dbReference type="GO" id="GO:0003677">
    <property type="term" value="F:DNA binding"/>
    <property type="evidence" value="ECO:0007669"/>
    <property type="project" value="UniProtKB-KW"/>
</dbReference>
<keyword evidence="7" id="KW-0131">Cell cycle</keyword>
<accession>A0A2A9P0N7</accession>
<comment type="similarity">
    <text evidence="8">Belongs to the activator 1 small subunits family. CTF18 subfamily.</text>
</comment>
<dbReference type="OrthoDB" id="2195431at2759"/>
<dbReference type="InterPro" id="IPR027417">
    <property type="entry name" value="P-loop_NTPase"/>
</dbReference>
<gene>
    <name evidence="10" type="ORF">AMATHDRAFT_135378</name>
</gene>
<dbReference type="InterPro" id="IPR047854">
    <property type="entry name" value="RFC_lid"/>
</dbReference>
<dbReference type="InterPro" id="IPR053016">
    <property type="entry name" value="CTF18-RFC_complex"/>
</dbReference>
<dbReference type="Pfam" id="PF00004">
    <property type="entry name" value="AAA"/>
    <property type="match status" value="1"/>
</dbReference>
<dbReference type="AlphaFoldDB" id="A0A2A9P0N7"/>
<dbReference type="SMART" id="SM00382">
    <property type="entry name" value="AAA"/>
    <property type="match status" value="1"/>
</dbReference>
<proteinExistence type="inferred from homology"/>
<name>A0A2A9P0N7_9AGAR</name>
<dbReference type="PANTHER" id="PTHR46765:SF1">
    <property type="entry name" value="P-LOOP CONTAINING NUCLEOSIDE TRIPHOSPHATE HYDROLASES SUPERFAMILY PROTEIN"/>
    <property type="match status" value="1"/>
</dbReference>
<protein>
    <recommendedName>
        <fullName evidence="9">AAA+ ATPase domain-containing protein</fullName>
    </recommendedName>
</protein>
<keyword evidence="5" id="KW-0238">DNA-binding</keyword>
<organism evidence="10 11">
    <name type="scientific">Amanita thiersii Skay4041</name>
    <dbReference type="NCBI Taxonomy" id="703135"/>
    <lineage>
        <taxon>Eukaryota</taxon>
        <taxon>Fungi</taxon>
        <taxon>Dikarya</taxon>
        <taxon>Basidiomycota</taxon>
        <taxon>Agaricomycotina</taxon>
        <taxon>Agaricomycetes</taxon>
        <taxon>Agaricomycetidae</taxon>
        <taxon>Agaricales</taxon>
        <taxon>Pluteineae</taxon>
        <taxon>Amanitaceae</taxon>
        <taxon>Amanita</taxon>
    </lineage>
</organism>
<keyword evidence="11" id="KW-1185">Reference proteome</keyword>
<evidence type="ECO:0000259" key="9">
    <source>
        <dbReference type="SMART" id="SM00382"/>
    </source>
</evidence>
<keyword evidence="3" id="KW-0547">Nucleotide-binding</keyword>
<evidence type="ECO:0000256" key="8">
    <source>
        <dbReference type="ARBA" id="ARBA00043975"/>
    </source>
</evidence>
<dbReference type="GO" id="GO:0005634">
    <property type="term" value="C:nucleus"/>
    <property type="evidence" value="ECO:0007669"/>
    <property type="project" value="UniProtKB-SubCell"/>
</dbReference>
<evidence type="ECO:0000256" key="7">
    <source>
        <dbReference type="ARBA" id="ARBA00023306"/>
    </source>
</evidence>
<evidence type="ECO:0000256" key="5">
    <source>
        <dbReference type="ARBA" id="ARBA00023125"/>
    </source>
</evidence>
<dbReference type="SUPFAM" id="SSF52540">
    <property type="entry name" value="P-loop containing nucleoside triphosphate hydrolases"/>
    <property type="match status" value="1"/>
</dbReference>
<keyword evidence="6" id="KW-0539">Nucleus</keyword>
<dbReference type="Gene3D" id="1.10.8.60">
    <property type="match status" value="1"/>
</dbReference>
<dbReference type="InterPro" id="IPR003593">
    <property type="entry name" value="AAA+_ATPase"/>
</dbReference>